<dbReference type="InterPro" id="IPR027806">
    <property type="entry name" value="HARBI1_dom"/>
</dbReference>
<feature type="transmembrane region" description="Helical" evidence="3">
    <location>
        <begin position="457"/>
        <end position="476"/>
    </location>
</feature>
<dbReference type="EMBL" id="RCML01000756">
    <property type="protein sequence ID" value="KAG2969983.1"/>
    <property type="molecule type" value="Genomic_DNA"/>
</dbReference>
<feature type="transmembrane region" description="Helical" evidence="3">
    <location>
        <begin position="425"/>
        <end position="445"/>
    </location>
</feature>
<feature type="transmembrane region" description="Helical" evidence="3">
    <location>
        <begin position="724"/>
        <end position="746"/>
    </location>
</feature>
<sequence length="753" mass="84935">MEEVLFLLLLDDDEAISSDAVEDVLLLSTVQPERPIIPDLRFCLTELVDADCEMIFRFDGTLVRGIVRSLYRLSDPKRLYDMVKFFGRSTGQLSRIIKHMVLYFYDRFEGIIYFQRRICSERMQQYVEAVYNKGATMSNVFGFIDGTKNAVCRLSSRPGTKENLQRQVYSGHKRVHCLNYQAVVTPDGLAIHFWRPIEGRRHDVTLLHESKLIDYLEEHKAIFDGYTIYGDPAYGLFNSRMSSVRPAVEWKFKELKTLWALIDFKKSLKVRLSPVGKYVAITLGVVMQVREVIITGTISNTGAGTIALGTATSCVLVTIAVANAWKFPIPFGYVLMTNLYVLIFFVWMILGIGPRIIARSSMLRQQIKAQLFIIANQGVVVVCYPVFSAVFDRLSATQQGVFVFLMPMIKFFTKQNIANAAKNSHEYVGPMVVFSVDLFNVYYVAICMQSAKSLVTTLIIIATDSLFIAIALRVIYKRANRLDASDTASGDDYLQALLGLVSKVFQEATFTRDSKQRIRLLAPFPLRLSDESSASMKSLSKTARLSNNIAVMRRISIKSPQNHTCTDQSMATIAVLPKQHQVAPENPPTTHEAQELFLQPRVPTSSVAKLNSILASKAREEVVHDALQSLFHSEYILLAEYIELMVPMLYSLYLVVLFHLPVAAYYPHTASMTAHELQGAVISILAYAAIELVSFTALLILLWRKFGFSPLYQLAFVLETQGPALQGYLFVWTITILHLALAHYGVDFNIRLT</sequence>
<dbReference type="AlphaFoldDB" id="A0A8T1FCU4"/>
<feature type="transmembrane region" description="Helical" evidence="3">
    <location>
        <begin position="371"/>
        <end position="390"/>
    </location>
</feature>
<dbReference type="Pfam" id="PF13359">
    <property type="entry name" value="DDE_Tnp_4"/>
    <property type="match status" value="1"/>
</dbReference>
<accession>A0A8T1FCU4</accession>
<evidence type="ECO:0000256" key="1">
    <source>
        <dbReference type="ARBA" id="ARBA00001968"/>
    </source>
</evidence>
<comment type="caution">
    <text evidence="5">The sequence shown here is derived from an EMBL/GenBank/DDBJ whole genome shotgun (WGS) entry which is preliminary data.</text>
</comment>
<dbReference type="Proteomes" id="UP000697107">
    <property type="component" value="Unassembled WGS sequence"/>
</dbReference>
<name>A0A8T1FCU4_9STRA</name>
<evidence type="ECO:0000256" key="3">
    <source>
        <dbReference type="SAM" id="Phobius"/>
    </source>
</evidence>
<keyword evidence="3" id="KW-0472">Membrane</keyword>
<feature type="transmembrane region" description="Helical" evidence="3">
    <location>
        <begin position="331"/>
        <end position="350"/>
    </location>
</feature>
<protein>
    <recommendedName>
        <fullName evidence="4">DDE Tnp4 domain-containing protein</fullName>
    </recommendedName>
</protein>
<evidence type="ECO:0000313" key="6">
    <source>
        <dbReference type="Proteomes" id="UP000697107"/>
    </source>
</evidence>
<evidence type="ECO:0000259" key="4">
    <source>
        <dbReference type="Pfam" id="PF13359"/>
    </source>
</evidence>
<keyword evidence="3" id="KW-1133">Transmembrane helix</keyword>
<feature type="transmembrane region" description="Helical" evidence="3">
    <location>
        <begin position="680"/>
        <end position="703"/>
    </location>
</feature>
<keyword evidence="2" id="KW-0479">Metal-binding</keyword>
<keyword evidence="3" id="KW-0812">Transmembrane</keyword>
<dbReference type="GO" id="GO:0046872">
    <property type="term" value="F:metal ion binding"/>
    <property type="evidence" value="ECO:0007669"/>
    <property type="project" value="UniProtKB-KW"/>
</dbReference>
<evidence type="ECO:0000313" key="5">
    <source>
        <dbReference type="EMBL" id="KAG2969983.1"/>
    </source>
</evidence>
<comment type="cofactor">
    <cofactor evidence="1">
        <name>a divalent metal cation</name>
        <dbReference type="ChEBI" id="CHEBI:60240"/>
    </cofactor>
</comment>
<evidence type="ECO:0000256" key="2">
    <source>
        <dbReference type="ARBA" id="ARBA00022723"/>
    </source>
</evidence>
<reference evidence="5" key="1">
    <citation type="submission" date="2018-10" db="EMBL/GenBank/DDBJ databases">
        <title>Effector identification in a new, highly contiguous assembly of the strawberry crown rot pathogen Phytophthora cactorum.</title>
        <authorList>
            <person name="Armitage A.D."/>
            <person name="Nellist C.F."/>
            <person name="Bates H."/>
            <person name="Vickerstaff R.J."/>
            <person name="Harrison R.J."/>
        </authorList>
    </citation>
    <scope>NUCLEOTIDE SEQUENCE</scope>
    <source>
        <strain evidence="5">P415</strain>
    </source>
</reference>
<feature type="domain" description="DDE Tnp4" evidence="4">
    <location>
        <begin position="158"/>
        <end position="283"/>
    </location>
</feature>
<proteinExistence type="predicted"/>
<feature type="transmembrane region" description="Helical" evidence="3">
    <location>
        <begin position="305"/>
        <end position="325"/>
    </location>
</feature>
<dbReference type="VEuPathDB" id="FungiDB:PC110_g12239"/>
<gene>
    <name evidence="5" type="ORF">PC118_g17142</name>
</gene>
<organism evidence="5 6">
    <name type="scientific">Phytophthora cactorum</name>
    <dbReference type="NCBI Taxonomy" id="29920"/>
    <lineage>
        <taxon>Eukaryota</taxon>
        <taxon>Sar</taxon>
        <taxon>Stramenopiles</taxon>
        <taxon>Oomycota</taxon>
        <taxon>Peronosporomycetes</taxon>
        <taxon>Peronosporales</taxon>
        <taxon>Peronosporaceae</taxon>
        <taxon>Phytophthora</taxon>
    </lineage>
</organism>
<feature type="transmembrane region" description="Helical" evidence="3">
    <location>
        <begin position="648"/>
        <end position="668"/>
    </location>
</feature>